<dbReference type="EMBL" id="CAKJTG010000039">
    <property type="protein sequence ID" value="CAG9610524.1"/>
    <property type="molecule type" value="Genomic_DNA"/>
</dbReference>
<organism evidence="1 2">
    <name type="scientific">Pseudoneobacillus rhizosphaerae</name>
    <dbReference type="NCBI Taxonomy" id="2880968"/>
    <lineage>
        <taxon>Bacteria</taxon>
        <taxon>Bacillati</taxon>
        <taxon>Bacillota</taxon>
        <taxon>Bacilli</taxon>
        <taxon>Bacillales</taxon>
        <taxon>Bacillaceae</taxon>
        <taxon>Pseudoneobacillus</taxon>
    </lineage>
</organism>
<sequence>MDNSIREIYGSYEIPEEVYKLYTLERELNEIDLSLYMIGFQPCENDYFDPISPPDFIPFADTRGDGILFGFLTDFGRVSTLQEAPIVCVSPTNDPPIRYIADNIKEFLNLVSSVPHAEMLEGFWAIPDDTQIQQVIMEFEKDTPSDWIEKRRKVAERFKGKFITKHVQIGTCLKQAQKNRAYLITTSTLDGLGIVGSKEYTTTYTKYPFDFNKYFNKSVDDHELASLNEYLKKSNRIEKLAFIRDVIYVIRTDFVFEENIFNLIIDLMESLNLHDEIHRFSR</sequence>
<reference evidence="1" key="1">
    <citation type="submission" date="2021-10" db="EMBL/GenBank/DDBJ databases">
        <authorList>
            <person name="Criscuolo A."/>
        </authorList>
    </citation>
    <scope>NUCLEOTIDE SEQUENCE</scope>
    <source>
        <strain evidence="1">CIP111885</strain>
    </source>
</reference>
<protein>
    <submittedName>
        <fullName evidence="1">Uncharacterized protein</fullName>
    </submittedName>
</protein>
<name>A0A9C7GDU7_9BACI</name>
<dbReference type="RefSeq" id="WP_230498886.1">
    <property type="nucleotide sequence ID" value="NZ_CAKJTG010000039.1"/>
</dbReference>
<proteinExistence type="predicted"/>
<dbReference type="AlphaFoldDB" id="A0A9C7GDU7"/>
<keyword evidence="2" id="KW-1185">Reference proteome</keyword>
<comment type="caution">
    <text evidence="1">The sequence shown here is derived from an EMBL/GenBank/DDBJ whole genome shotgun (WGS) entry which is preliminary data.</text>
</comment>
<gene>
    <name evidence="1" type="ORF">NEOCIP111885_04299</name>
</gene>
<evidence type="ECO:0000313" key="1">
    <source>
        <dbReference type="EMBL" id="CAG9610524.1"/>
    </source>
</evidence>
<accession>A0A9C7GDU7</accession>
<dbReference type="Proteomes" id="UP000789845">
    <property type="component" value="Unassembled WGS sequence"/>
</dbReference>
<evidence type="ECO:0000313" key="2">
    <source>
        <dbReference type="Proteomes" id="UP000789845"/>
    </source>
</evidence>